<evidence type="ECO:0000256" key="5">
    <source>
        <dbReference type="ARBA" id="ARBA00022786"/>
    </source>
</evidence>
<sequence length="451" mass="50204">MSHCNTVSRKSTARTAMLRRGRNGRARHLAWSQTWQETDAMAVIQSSDREEQEGRTVTQISDLEPEVDYRAGFQTVSEVVALPSTVPVKRESFFHCDPEEELSPLLGVISDCLYGEEDKGFDWVWDDHCKSSGAFLSCDNRKVSFHSDYSCGTAAIRGNKELADGQHYWEIKMTSPVYGTDMMVGVGTSEVNLEKFKYNFGSLLGHDEDSWGLSYTGELSDIMTLIDKKTVNKTKMFLCVFKGLFQHKGDKIKFSSRFGQGSIIGVHLDTWHGTLTFYKNRHCIGVAATRLHNKKLYPMVCSTAAKSSMKVMQACYTPTSLQYLCCARLRQMLPCCPDLFNALDLPPGLRVLLHIQLGWVFSLSSSPEPSEEQEDFGKTSLPSSPCPNLSPVSSACASPSPCTSPIPNTDPYPSPQTHSSACSCPPSPPSSDYESCCSEPEDYQCKRCRWT</sequence>
<organism evidence="10 11">
    <name type="scientific">Astatotilapia calliptera</name>
    <name type="common">Eastern happy</name>
    <name type="synonym">Chromis callipterus</name>
    <dbReference type="NCBI Taxonomy" id="8154"/>
    <lineage>
        <taxon>Eukaryota</taxon>
        <taxon>Metazoa</taxon>
        <taxon>Chordata</taxon>
        <taxon>Craniata</taxon>
        <taxon>Vertebrata</taxon>
        <taxon>Euteleostomi</taxon>
        <taxon>Actinopterygii</taxon>
        <taxon>Neopterygii</taxon>
        <taxon>Teleostei</taxon>
        <taxon>Neoteleostei</taxon>
        <taxon>Acanthomorphata</taxon>
        <taxon>Ovalentaria</taxon>
        <taxon>Cichlomorphae</taxon>
        <taxon>Cichliformes</taxon>
        <taxon>Cichlidae</taxon>
        <taxon>African cichlids</taxon>
        <taxon>Pseudocrenilabrinae</taxon>
        <taxon>Haplochromini</taxon>
        <taxon>Astatotilapia</taxon>
    </lineage>
</organism>
<dbReference type="Gene3D" id="2.60.120.920">
    <property type="match status" value="1"/>
</dbReference>
<dbReference type="PROSITE" id="PS50225">
    <property type="entry name" value="SOCS"/>
    <property type="match status" value="1"/>
</dbReference>
<keyword evidence="6" id="KW-0539">Nucleus</keyword>
<reference evidence="10" key="2">
    <citation type="submission" date="2025-08" db="UniProtKB">
        <authorList>
            <consortium name="Ensembl"/>
        </authorList>
    </citation>
    <scope>IDENTIFICATION</scope>
</reference>
<dbReference type="PANTHER" id="PTHR12245">
    <property type="entry name" value="SPRY DOMAIN CONTAINING SOCS BOX PROTEIN"/>
    <property type="match status" value="1"/>
</dbReference>
<dbReference type="GO" id="GO:0016567">
    <property type="term" value="P:protein ubiquitination"/>
    <property type="evidence" value="ECO:0007669"/>
    <property type="project" value="UniProtKB-ARBA"/>
</dbReference>
<feature type="domain" description="B30.2/SPRY" evidence="8">
    <location>
        <begin position="103"/>
        <end position="321"/>
    </location>
</feature>
<dbReference type="InterPro" id="IPR001870">
    <property type="entry name" value="B30.2/SPRY"/>
</dbReference>
<feature type="domain" description="SOCS box" evidence="9">
    <location>
        <begin position="318"/>
        <end position="353"/>
    </location>
</feature>
<reference evidence="10" key="1">
    <citation type="submission" date="2018-05" db="EMBL/GenBank/DDBJ databases">
        <authorList>
            <person name="Datahose"/>
        </authorList>
    </citation>
    <scope>NUCLEOTIDE SEQUENCE</scope>
</reference>
<evidence type="ECO:0000259" key="8">
    <source>
        <dbReference type="PROSITE" id="PS50188"/>
    </source>
</evidence>
<keyword evidence="11" id="KW-1185">Reference proteome</keyword>
<name>A0AAX7TC05_ASTCA</name>
<evidence type="ECO:0000256" key="6">
    <source>
        <dbReference type="ARBA" id="ARBA00023242"/>
    </source>
</evidence>
<dbReference type="InterPro" id="IPR050672">
    <property type="entry name" value="FBXO45-Fsn/SPSB_families"/>
</dbReference>
<keyword evidence="5" id="KW-0833">Ubl conjugation pathway</keyword>
<accession>A0AAX7TC05</accession>
<proteinExistence type="inferred from homology"/>
<dbReference type="InterPro" id="IPR001496">
    <property type="entry name" value="SOCS_box"/>
</dbReference>
<evidence type="ECO:0000256" key="1">
    <source>
        <dbReference type="ARBA" id="ARBA00004123"/>
    </source>
</evidence>
<evidence type="ECO:0000259" key="9">
    <source>
        <dbReference type="PROSITE" id="PS50225"/>
    </source>
</evidence>
<dbReference type="CDD" id="cd12876">
    <property type="entry name" value="SPRY_SOCS3"/>
    <property type="match status" value="1"/>
</dbReference>
<feature type="compositionally biased region" description="Low complexity" evidence="7">
    <location>
        <begin position="419"/>
        <end position="438"/>
    </location>
</feature>
<dbReference type="InterPro" id="IPR003877">
    <property type="entry name" value="SPRY_dom"/>
</dbReference>
<dbReference type="GeneTree" id="ENSGT01030000234629"/>
<dbReference type="PANTHER" id="PTHR12245:SF5">
    <property type="entry name" value="SPRY DOMAIN-CONTAINING SOCS BOX PROTEIN 3"/>
    <property type="match status" value="1"/>
</dbReference>
<evidence type="ECO:0000256" key="2">
    <source>
        <dbReference type="ARBA" id="ARBA00004906"/>
    </source>
</evidence>
<dbReference type="Ensembl" id="ENSACLT00000048014.1">
    <property type="protein sequence ID" value="ENSACLP00000054162.1"/>
    <property type="gene ID" value="ENSACLG00000010555.2"/>
</dbReference>
<dbReference type="AlphaFoldDB" id="A0AAX7TC05"/>
<dbReference type="GO" id="GO:0005634">
    <property type="term" value="C:nucleus"/>
    <property type="evidence" value="ECO:0007669"/>
    <property type="project" value="UniProtKB-SubCell"/>
</dbReference>
<evidence type="ECO:0000313" key="10">
    <source>
        <dbReference type="Ensembl" id="ENSACLP00000054162.1"/>
    </source>
</evidence>
<evidence type="ECO:0000256" key="3">
    <source>
        <dbReference type="ARBA" id="ARBA00010910"/>
    </source>
</evidence>
<protein>
    <recommendedName>
        <fullName evidence="4">SPRY domain-containing SOCS box protein 3</fullName>
    </recommendedName>
</protein>
<evidence type="ECO:0000256" key="7">
    <source>
        <dbReference type="SAM" id="MobiDB-lite"/>
    </source>
</evidence>
<dbReference type="Proteomes" id="UP000265100">
    <property type="component" value="Chromosome 8"/>
</dbReference>
<dbReference type="Pfam" id="PF00622">
    <property type="entry name" value="SPRY"/>
    <property type="match status" value="1"/>
</dbReference>
<dbReference type="InterPro" id="IPR043136">
    <property type="entry name" value="B30.2/SPRY_sf"/>
</dbReference>
<evidence type="ECO:0000313" key="11">
    <source>
        <dbReference type="Proteomes" id="UP000265100"/>
    </source>
</evidence>
<comment type="subcellular location">
    <subcellularLocation>
        <location evidence="1">Nucleus</location>
    </subcellularLocation>
</comment>
<dbReference type="GO" id="GO:0043161">
    <property type="term" value="P:proteasome-mediated ubiquitin-dependent protein catabolic process"/>
    <property type="evidence" value="ECO:0007669"/>
    <property type="project" value="TreeGrafter"/>
</dbReference>
<feature type="region of interest" description="Disordered" evidence="7">
    <location>
        <begin position="407"/>
        <end position="440"/>
    </location>
</feature>
<reference evidence="10" key="3">
    <citation type="submission" date="2025-09" db="UniProtKB">
        <authorList>
            <consortium name="Ensembl"/>
        </authorList>
    </citation>
    <scope>IDENTIFICATION</scope>
</reference>
<dbReference type="GO" id="GO:0019005">
    <property type="term" value="C:SCF ubiquitin ligase complex"/>
    <property type="evidence" value="ECO:0007669"/>
    <property type="project" value="TreeGrafter"/>
</dbReference>
<dbReference type="SUPFAM" id="SSF49899">
    <property type="entry name" value="Concanavalin A-like lectins/glucanases"/>
    <property type="match status" value="1"/>
</dbReference>
<comment type="similarity">
    <text evidence="3">Belongs to the SPSB family.</text>
</comment>
<dbReference type="InterPro" id="IPR035754">
    <property type="entry name" value="SPRY_SPSB3"/>
</dbReference>
<comment type="pathway">
    <text evidence="2">Protein modification; protein ubiquitination.</text>
</comment>
<dbReference type="InterPro" id="IPR013320">
    <property type="entry name" value="ConA-like_dom_sf"/>
</dbReference>
<evidence type="ECO:0000256" key="4">
    <source>
        <dbReference type="ARBA" id="ARBA00014684"/>
    </source>
</evidence>
<dbReference type="PROSITE" id="PS50188">
    <property type="entry name" value="B302_SPRY"/>
    <property type="match status" value="1"/>
</dbReference>